<keyword evidence="1" id="KW-0812">Transmembrane</keyword>
<dbReference type="EMBL" id="QWKP01000127">
    <property type="protein sequence ID" value="RHA43970.1"/>
    <property type="molecule type" value="Genomic_DNA"/>
</dbReference>
<dbReference type="Pfam" id="PF14019">
    <property type="entry name" value="DUF4235"/>
    <property type="match status" value="1"/>
</dbReference>
<keyword evidence="1" id="KW-1133">Transmembrane helix</keyword>
<evidence type="ECO:0000313" key="3">
    <source>
        <dbReference type="Proteomes" id="UP000283374"/>
    </source>
</evidence>
<evidence type="ECO:0000256" key="1">
    <source>
        <dbReference type="SAM" id="Phobius"/>
    </source>
</evidence>
<keyword evidence="1" id="KW-0472">Membrane</keyword>
<organism evidence="2 3">
    <name type="scientific">Cellulomonas rhizosphaerae</name>
    <dbReference type="NCBI Taxonomy" id="2293719"/>
    <lineage>
        <taxon>Bacteria</taxon>
        <taxon>Bacillati</taxon>
        <taxon>Actinomycetota</taxon>
        <taxon>Actinomycetes</taxon>
        <taxon>Micrococcales</taxon>
        <taxon>Cellulomonadaceae</taxon>
        <taxon>Cellulomonas</taxon>
    </lineage>
</organism>
<name>A0A413RPX3_9CELL</name>
<feature type="transmembrane region" description="Helical" evidence="1">
    <location>
        <begin position="52"/>
        <end position="74"/>
    </location>
</feature>
<keyword evidence="3" id="KW-1185">Reference proteome</keyword>
<dbReference type="InterPro" id="IPR025329">
    <property type="entry name" value="DUF4235"/>
</dbReference>
<protein>
    <submittedName>
        <fullName evidence="2">DUF4235 domain-containing protein</fullName>
    </submittedName>
</protein>
<gene>
    <name evidence="2" type="ORF">D1825_03600</name>
</gene>
<dbReference type="AlphaFoldDB" id="A0A413RPX3"/>
<dbReference type="RefSeq" id="WP_118766103.1">
    <property type="nucleotide sequence ID" value="NZ_QWKP01000127.1"/>
</dbReference>
<sequence length="94" mass="9689">MSDKKSQTMVARLVGTAAALAAAWIVQQGIAQGWKAKTGHKPPKPDDDSNAGVAELVAAAALTGALVAVARVLATRGTARFTAKHDDKDLNPLD</sequence>
<dbReference type="Proteomes" id="UP000283374">
    <property type="component" value="Unassembled WGS sequence"/>
</dbReference>
<accession>A0A413RPX3</accession>
<reference evidence="2 3" key="1">
    <citation type="submission" date="2018-08" db="EMBL/GenBank/DDBJ databases">
        <title>Cellulomonas rhizosphaerae sp. nov., a novel actinomycete isolated from soil.</title>
        <authorList>
            <person name="Tian Y."/>
        </authorList>
    </citation>
    <scope>NUCLEOTIDE SEQUENCE [LARGE SCALE GENOMIC DNA]</scope>
    <source>
        <strain evidence="2 3">NEAU-TCZ24</strain>
    </source>
</reference>
<evidence type="ECO:0000313" key="2">
    <source>
        <dbReference type="EMBL" id="RHA43970.1"/>
    </source>
</evidence>
<comment type="caution">
    <text evidence="2">The sequence shown here is derived from an EMBL/GenBank/DDBJ whole genome shotgun (WGS) entry which is preliminary data.</text>
</comment>
<proteinExistence type="predicted"/>